<name>A0A7W4PRG8_9PROT</name>
<feature type="transmembrane region" description="Helical" evidence="1">
    <location>
        <begin position="181"/>
        <end position="200"/>
    </location>
</feature>
<sequence length="207" mass="21713">MIARTDTSLHDDLTFLRALAEAGRDAPLTSGPYFLSAGLLFGLASFAAWPVATGRTGLPPQAQLWVWLAAMVVYLPVVWFLNRAQPGRPGSVALVNRAVGMMWSGLGTGIGVMFLAGIILAWRCGTPIVWAMFPSLILAIYGAGWSATAVISGQAWLRVVAAGAFAGALAVAAAIDSAAILLLYGLLILLLVALPGWVLLRREGRAA</sequence>
<feature type="transmembrane region" description="Helical" evidence="1">
    <location>
        <begin position="33"/>
        <end position="52"/>
    </location>
</feature>
<dbReference type="RefSeq" id="WP_182947538.1">
    <property type="nucleotide sequence ID" value="NZ_JABEQK010000002.1"/>
</dbReference>
<dbReference type="EMBL" id="JABEQK010000002">
    <property type="protein sequence ID" value="MBB2203876.1"/>
    <property type="molecule type" value="Genomic_DNA"/>
</dbReference>
<keyword evidence="3" id="KW-1185">Reference proteome</keyword>
<feature type="transmembrane region" description="Helical" evidence="1">
    <location>
        <begin position="102"/>
        <end position="122"/>
    </location>
</feature>
<proteinExistence type="predicted"/>
<feature type="transmembrane region" description="Helical" evidence="1">
    <location>
        <begin position="64"/>
        <end position="81"/>
    </location>
</feature>
<keyword evidence="1" id="KW-0472">Membrane</keyword>
<keyword evidence="1" id="KW-1133">Transmembrane helix</keyword>
<feature type="transmembrane region" description="Helical" evidence="1">
    <location>
        <begin position="128"/>
        <end position="148"/>
    </location>
</feature>
<comment type="caution">
    <text evidence="2">The sequence shown here is derived from an EMBL/GenBank/DDBJ whole genome shotgun (WGS) entry which is preliminary data.</text>
</comment>
<gene>
    <name evidence="2" type="ORF">HLH27_02430</name>
</gene>
<dbReference type="Proteomes" id="UP000540556">
    <property type="component" value="Unassembled WGS sequence"/>
</dbReference>
<keyword evidence="1" id="KW-0812">Transmembrane</keyword>
<dbReference type="AlphaFoldDB" id="A0A7W4PRG8"/>
<feature type="transmembrane region" description="Helical" evidence="1">
    <location>
        <begin position="155"/>
        <end position="175"/>
    </location>
</feature>
<evidence type="ECO:0000313" key="2">
    <source>
        <dbReference type="EMBL" id="MBB2203876.1"/>
    </source>
</evidence>
<accession>A0A7W4PRG8</accession>
<evidence type="ECO:0000256" key="1">
    <source>
        <dbReference type="SAM" id="Phobius"/>
    </source>
</evidence>
<organism evidence="2 3">
    <name type="scientific">Gluconacetobacter takamatsuzukensis</name>
    <dbReference type="NCBI Taxonomy" id="1286190"/>
    <lineage>
        <taxon>Bacteria</taxon>
        <taxon>Pseudomonadati</taxon>
        <taxon>Pseudomonadota</taxon>
        <taxon>Alphaproteobacteria</taxon>
        <taxon>Acetobacterales</taxon>
        <taxon>Acetobacteraceae</taxon>
        <taxon>Gluconacetobacter</taxon>
    </lineage>
</organism>
<evidence type="ECO:0000313" key="3">
    <source>
        <dbReference type="Proteomes" id="UP000540556"/>
    </source>
</evidence>
<protein>
    <submittedName>
        <fullName evidence="2">Uncharacterized protein</fullName>
    </submittedName>
</protein>
<reference evidence="2 3" key="1">
    <citation type="submission" date="2020-04" db="EMBL/GenBank/DDBJ databases">
        <title>Description of novel Gluconacetobacter.</title>
        <authorList>
            <person name="Sombolestani A."/>
        </authorList>
    </citation>
    <scope>NUCLEOTIDE SEQUENCE [LARGE SCALE GENOMIC DNA]</scope>
    <source>
        <strain evidence="2 3">LMG 27800</strain>
    </source>
</reference>